<keyword evidence="9" id="KW-1185">Reference proteome</keyword>
<evidence type="ECO:0000256" key="5">
    <source>
        <dbReference type="SAM" id="Phobius"/>
    </source>
</evidence>
<comment type="subcellular location">
    <subcellularLocation>
        <location evidence="1">Membrane</location>
        <topology evidence="1">Multi-pass membrane protein</topology>
    </subcellularLocation>
</comment>
<dbReference type="GO" id="GO:0004930">
    <property type="term" value="F:G protein-coupled receptor activity"/>
    <property type="evidence" value="ECO:0007669"/>
    <property type="project" value="InterPro"/>
</dbReference>
<evidence type="ECO:0000256" key="3">
    <source>
        <dbReference type="ARBA" id="ARBA00022989"/>
    </source>
</evidence>
<dbReference type="CDD" id="cd15039">
    <property type="entry name" value="7tmB3_Methuselah-like"/>
    <property type="match status" value="1"/>
</dbReference>
<evidence type="ECO:0000256" key="1">
    <source>
        <dbReference type="ARBA" id="ARBA00004141"/>
    </source>
</evidence>
<dbReference type="PANTHER" id="PTHR45902:SF1">
    <property type="entry name" value="LATROPHILIN RECEPTOR-LIKE PROTEIN A"/>
    <property type="match status" value="1"/>
</dbReference>
<feature type="transmembrane region" description="Helical" evidence="5">
    <location>
        <begin position="461"/>
        <end position="486"/>
    </location>
</feature>
<gene>
    <name evidence="8" type="ORF">HPB51_011922</name>
</gene>
<organism evidence="8 9">
    <name type="scientific">Rhipicephalus microplus</name>
    <name type="common">Cattle tick</name>
    <name type="synonym">Boophilus microplus</name>
    <dbReference type="NCBI Taxonomy" id="6941"/>
    <lineage>
        <taxon>Eukaryota</taxon>
        <taxon>Metazoa</taxon>
        <taxon>Ecdysozoa</taxon>
        <taxon>Arthropoda</taxon>
        <taxon>Chelicerata</taxon>
        <taxon>Arachnida</taxon>
        <taxon>Acari</taxon>
        <taxon>Parasitiformes</taxon>
        <taxon>Ixodida</taxon>
        <taxon>Ixodoidea</taxon>
        <taxon>Ixodidae</taxon>
        <taxon>Rhipicephalinae</taxon>
        <taxon>Rhipicephalus</taxon>
        <taxon>Boophilus</taxon>
    </lineage>
</organism>
<feature type="domain" description="G-protein coupled receptors family 2 profile 2" evidence="7">
    <location>
        <begin position="354"/>
        <end position="607"/>
    </location>
</feature>
<sequence>MKVDMADKARCLFCFLSWTTVLSGSGTFAFHVDCNVTLPWSSAKVGDHDDVPEDLFEELLRCPAGLNGCASSPIECALNLFPVTCSCASNCEAYGDCCWEAGSTLARPSAAECVTLNIKGLYDKDIYVVTGCKRQWPRDQVRDACENVDAYNDTYYGIPVTSARNVTYLNAFCALCNYDLDETTTFWNSTGASHRSVTHAIPSSVDRNGENLLRPCVRGLEITETCPEASYFEHKRRCATYFAPVKRKGNESDVVYKNIYCALCSGAEASQLECAPVEVVPDLRDRPRLRSFLGPNLVSLFKPVVNSDSCFSWHGDKCYIRVPDYRYANVTTENETMGRLKSNSTTPRRQYGVRNYLTIVCLSLSLICLFLKSVVYAFYRHSRTFSSKCTLCLSVTLFWSQLIFLLANSFKVTAPFCAVLALILHYGFLSTFFWTSVLSFDIWKNVAAVVHLPSGRHGCGFSAYCLIAWGAPSVIAGLCAVLNWTVPPSFPLSPRYGRFGCWIGSVGAQAVFFLLPMMLLLLLDLCLYAHIVIHIRNTSSQMASFDFKGGGQRSHMALFVKLALIMGTTWVLGFVGAFVDVVAVDVIVIVLVGLQGVYLFFGFRDYRHFLPKRFCRKDLERTTSGSSGNTVLAASVTRDPNGSIHQLHRKRSFDIIERPK</sequence>
<feature type="transmembrane region" description="Helical" evidence="5">
    <location>
        <begin position="356"/>
        <end position="379"/>
    </location>
</feature>
<dbReference type="InterPro" id="IPR053231">
    <property type="entry name" value="GPCR_LN-TM7"/>
</dbReference>
<accession>A0A9J6F266</accession>
<dbReference type="Pfam" id="PF00002">
    <property type="entry name" value="7tm_2"/>
    <property type="match status" value="1"/>
</dbReference>
<feature type="transmembrane region" description="Helical" evidence="5">
    <location>
        <begin position="556"/>
        <end position="575"/>
    </location>
</feature>
<proteinExistence type="predicted"/>
<evidence type="ECO:0000256" key="4">
    <source>
        <dbReference type="ARBA" id="ARBA00023136"/>
    </source>
</evidence>
<dbReference type="InterPro" id="IPR000832">
    <property type="entry name" value="GPCR_2_secretin-like"/>
</dbReference>
<dbReference type="PANTHER" id="PTHR45902">
    <property type="entry name" value="LATROPHILIN RECEPTOR-LIKE PROTEIN A"/>
    <property type="match status" value="1"/>
</dbReference>
<feature type="signal peptide" evidence="6">
    <location>
        <begin position="1"/>
        <end position="29"/>
    </location>
</feature>
<feature type="transmembrane region" description="Helical" evidence="5">
    <location>
        <begin position="391"/>
        <end position="410"/>
    </location>
</feature>
<evidence type="ECO:0000259" key="7">
    <source>
        <dbReference type="PROSITE" id="PS50261"/>
    </source>
</evidence>
<reference evidence="8" key="1">
    <citation type="journal article" date="2020" name="Cell">
        <title>Large-Scale Comparative Analyses of Tick Genomes Elucidate Their Genetic Diversity and Vector Capacities.</title>
        <authorList>
            <consortium name="Tick Genome and Microbiome Consortium (TIGMIC)"/>
            <person name="Jia N."/>
            <person name="Wang J."/>
            <person name="Shi W."/>
            <person name="Du L."/>
            <person name="Sun Y."/>
            <person name="Zhan W."/>
            <person name="Jiang J.F."/>
            <person name="Wang Q."/>
            <person name="Zhang B."/>
            <person name="Ji P."/>
            <person name="Bell-Sakyi L."/>
            <person name="Cui X.M."/>
            <person name="Yuan T.T."/>
            <person name="Jiang B.G."/>
            <person name="Yang W.F."/>
            <person name="Lam T.T."/>
            <person name="Chang Q.C."/>
            <person name="Ding S.J."/>
            <person name="Wang X.J."/>
            <person name="Zhu J.G."/>
            <person name="Ruan X.D."/>
            <person name="Zhao L."/>
            <person name="Wei J.T."/>
            <person name="Ye R.Z."/>
            <person name="Que T.C."/>
            <person name="Du C.H."/>
            <person name="Zhou Y.H."/>
            <person name="Cheng J.X."/>
            <person name="Dai P.F."/>
            <person name="Guo W.B."/>
            <person name="Han X.H."/>
            <person name="Huang E.J."/>
            <person name="Li L.F."/>
            <person name="Wei W."/>
            <person name="Gao Y.C."/>
            <person name="Liu J.Z."/>
            <person name="Shao H.Z."/>
            <person name="Wang X."/>
            <person name="Wang C.C."/>
            <person name="Yang T.C."/>
            <person name="Huo Q.B."/>
            <person name="Li W."/>
            <person name="Chen H.Y."/>
            <person name="Chen S.E."/>
            <person name="Zhou L.G."/>
            <person name="Ni X.B."/>
            <person name="Tian J.H."/>
            <person name="Sheng Y."/>
            <person name="Liu T."/>
            <person name="Pan Y.S."/>
            <person name="Xia L.Y."/>
            <person name="Li J."/>
            <person name="Zhao F."/>
            <person name="Cao W.C."/>
        </authorList>
    </citation>
    <scope>NUCLEOTIDE SEQUENCE</scope>
    <source>
        <strain evidence="8">Rmic-2018</strain>
    </source>
</reference>
<protein>
    <recommendedName>
        <fullName evidence="7">G-protein coupled receptors family 2 profile 2 domain-containing protein</fullName>
    </recommendedName>
</protein>
<dbReference type="VEuPathDB" id="VectorBase:LOC119165298"/>
<evidence type="ECO:0000256" key="2">
    <source>
        <dbReference type="ARBA" id="ARBA00022692"/>
    </source>
</evidence>
<feature type="transmembrane region" description="Helical" evidence="5">
    <location>
        <begin position="506"/>
        <end position="535"/>
    </location>
</feature>
<dbReference type="GO" id="GO:0007166">
    <property type="term" value="P:cell surface receptor signaling pathway"/>
    <property type="evidence" value="ECO:0007669"/>
    <property type="project" value="InterPro"/>
</dbReference>
<keyword evidence="2 5" id="KW-0812">Transmembrane</keyword>
<evidence type="ECO:0000313" key="9">
    <source>
        <dbReference type="Proteomes" id="UP000821866"/>
    </source>
</evidence>
<dbReference type="Proteomes" id="UP000821866">
    <property type="component" value="Chromosome 1"/>
</dbReference>
<evidence type="ECO:0000256" key="6">
    <source>
        <dbReference type="SAM" id="SignalP"/>
    </source>
</evidence>
<feature type="chain" id="PRO_5039947021" description="G-protein coupled receptors family 2 profile 2 domain-containing protein" evidence="6">
    <location>
        <begin position="30"/>
        <end position="660"/>
    </location>
</feature>
<keyword evidence="4 5" id="KW-0472">Membrane</keyword>
<name>A0A9J6F266_RHIMP</name>
<feature type="transmembrane region" description="Helical" evidence="5">
    <location>
        <begin position="416"/>
        <end position="440"/>
    </location>
</feature>
<dbReference type="Gene3D" id="1.20.1070.10">
    <property type="entry name" value="Rhodopsin 7-helix transmembrane proteins"/>
    <property type="match status" value="1"/>
</dbReference>
<feature type="transmembrane region" description="Helical" evidence="5">
    <location>
        <begin position="581"/>
        <end position="603"/>
    </location>
</feature>
<keyword evidence="6" id="KW-0732">Signal</keyword>
<reference evidence="8" key="2">
    <citation type="submission" date="2021-09" db="EMBL/GenBank/DDBJ databases">
        <authorList>
            <person name="Jia N."/>
            <person name="Wang J."/>
            <person name="Shi W."/>
            <person name="Du L."/>
            <person name="Sun Y."/>
            <person name="Zhan W."/>
            <person name="Jiang J."/>
            <person name="Wang Q."/>
            <person name="Zhang B."/>
            <person name="Ji P."/>
            <person name="Sakyi L.B."/>
            <person name="Cui X."/>
            <person name="Yuan T."/>
            <person name="Jiang B."/>
            <person name="Yang W."/>
            <person name="Lam T.T.-Y."/>
            <person name="Chang Q."/>
            <person name="Ding S."/>
            <person name="Wang X."/>
            <person name="Zhu J."/>
            <person name="Ruan X."/>
            <person name="Zhao L."/>
            <person name="Wei J."/>
            <person name="Que T."/>
            <person name="Du C."/>
            <person name="Cheng J."/>
            <person name="Dai P."/>
            <person name="Han X."/>
            <person name="Huang E."/>
            <person name="Gao Y."/>
            <person name="Liu J."/>
            <person name="Shao H."/>
            <person name="Ye R."/>
            <person name="Li L."/>
            <person name="Wei W."/>
            <person name="Wang X."/>
            <person name="Wang C."/>
            <person name="Huo Q."/>
            <person name="Li W."/>
            <person name="Guo W."/>
            <person name="Chen H."/>
            <person name="Chen S."/>
            <person name="Zhou L."/>
            <person name="Zhou L."/>
            <person name="Ni X."/>
            <person name="Tian J."/>
            <person name="Zhou Y."/>
            <person name="Sheng Y."/>
            <person name="Liu T."/>
            <person name="Pan Y."/>
            <person name="Xia L."/>
            <person name="Li J."/>
            <person name="Zhao F."/>
            <person name="Cao W."/>
        </authorList>
    </citation>
    <scope>NUCLEOTIDE SEQUENCE</scope>
    <source>
        <strain evidence="8">Rmic-2018</strain>
        <tissue evidence="8">Larvae</tissue>
    </source>
</reference>
<dbReference type="InterPro" id="IPR017981">
    <property type="entry name" value="GPCR_2-like_7TM"/>
</dbReference>
<comment type="caution">
    <text evidence="8">The sequence shown here is derived from an EMBL/GenBank/DDBJ whole genome shotgun (WGS) entry which is preliminary data.</text>
</comment>
<dbReference type="AlphaFoldDB" id="A0A9J6F266"/>
<dbReference type="EMBL" id="JABSTU010000001">
    <property type="protein sequence ID" value="KAH8040607.1"/>
    <property type="molecule type" value="Genomic_DNA"/>
</dbReference>
<keyword evidence="3 5" id="KW-1133">Transmembrane helix</keyword>
<evidence type="ECO:0000313" key="8">
    <source>
        <dbReference type="EMBL" id="KAH8040607.1"/>
    </source>
</evidence>
<dbReference type="GO" id="GO:0016020">
    <property type="term" value="C:membrane"/>
    <property type="evidence" value="ECO:0007669"/>
    <property type="project" value="UniProtKB-SubCell"/>
</dbReference>
<dbReference type="PROSITE" id="PS50261">
    <property type="entry name" value="G_PROTEIN_RECEP_F2_4"/>
    <property type="match status" value="1"/>
</dbReference>